<name>M0QFV9_9ACTN</name>
<dbReference type="SMART" id="SM00903">
    <property type="entry name" value="Flavin_Reduct"/>
    <property type="match status" value="1"/>
</dbReference>
<dbReference type="OrthoDB" id="9792858at2"/>
<evidence type="ECO:0000256" key="1">
    <source>
        <dbReference type="ARBA" id="ARBA00008898"/>
    </source>
</evidence>
<proteinExistence type="inferred from homology"/>
<dbReference type="InterPro" id="IPR012349">
    <property type="entry name" value="Split_barrel_FMN-bd"/>
</dbReference>
<dbReference type="AlphaFoldDB" id="M0QFV9"/>
<evidence type="ECO:0000313" key="4">
    <source>
        <dbReference type="EMBL" id="GAC67196.1"/>
    </source>
</evidence>
<dbReference type="STRING" id="1223545.GS4_06_00420"/>
<organism evidence="4 5">
    <name type="scientific">Gordonia soli NBRC 108243</name>
    <dbReference type="NCBI Taxonomy" id="1223545"/>
    <lineage>
        <taxon>Bacteria</taxon>
        <taxon>Bacillati</taxon>
        <taxon>Actinomycetota</taxon>
        <taxon>Actinomycetes</taxon>
        <taxon>Mycobacteriales</taxon>
        <taxon>Gordoniaceae</taxon>
        <taxon>Gordonia</taxon>
    </lineage>
</organism>
<dbReference type="InterPro" id="IPR002563">
    <property type="entry name" value="Flavin_Rdtase-like_dom"/>
</dbReference>
<dbReference type="PANTHER" id="PTHR30466:SF11">
    <property type="entry name" value="FLAVIN-DEPENDENT MONOOXYGENASE, REDUCTASE SUBUNIT HSAB"/>
    <property type="match status" value="1"/>
</dbReference>
<dbReference type="Proteomes" id="UP000011666">
    <property type="component" value="Unassembled WGS sequence"/>
</dbReference>
<evidence type="ECO:0000259" key="3">
    <source>
        <dbReference type="SMART" id="SM00903"/>
    </source>
</evidence>
<reference evidence="4 5" key="1">
    <citation type="submission" date="2013-01" db="EMBL/GenBank/DDBJ databases">
        <title>Whole genome shotgun sequence of Gordonia soli NBRC 108243.</title>
        <authorList>
            <person name="Isaki-Nakamura S."/>
            <person name="Hosoyama A."/>
            <person name="Tsuchikane K."/>
            <person name="Ando Y."/>
            <person name="Baba S."/>
            <person name="Ohji S."/>
            <person name="Hamada M."/>
            <person name="Tamura T."/>
            <person name="Yamazoe A."/>
            <person name="Yamazaki S."/>
            <person name="Fujita N."/>
        </authorList>
    </citation>
    <scope>NUCLEOTIDE SEQUENCE [LARGE SCALE GENOMIC DNA]</scope>
    <source>
        <strain evidence="4 5">NBRC 108243</strain>
    </source>
</reference>
<dbReference type="Pfam" id="PF01613">
    <property type="entry name" value="Flavin_Reduct"/>
    <property type="match status" value="1"/>
</dbReference>
<dbReference type="GO" id="GO:0010181">
    <property type="term" value="F:FMN binding"/>
    <property type="evidence" value="ECO:0007669"/>
    <property type="project" value="InterPro"/>
</dbReference>
<comment type="caution">
    <text evidence="4">The sequence shown here is derived from an EMBL/GenBank/DDBJ whole genome shotgun (WGS) entry which is preliminary data.</text>
</comment>
<evidence type="ECO:0000313" key="5">
    <source>
        <dbReference type="Proteomes" id="UP000011666"/>
    </source>
</evidence>
<comment type="similarity">
    <text evidence="1">Belongs to the non-flavoprotein flavin reductase family.</text>
</comment>
<sequence>MTTDDLVDTRHPIDATDAVGIAGSFREALSHFCSGVVVITAEDADGEPTGMTVGSFTSISLDPPLVGFFAGSSSTTLPRVLATGRFSVNVLAEGQDLLARSFARSGTDKFAGVSWTRSANGAPRLDGAHAWIDCDIDDHRVIGDHELVVGRVSALIVPAPTDPLVFHRSMFRTLGPLS</sequence>
<keyword evidence="2" id="KW-0560">Oxidoreductase</keyword>
<dbReference type="InterPro" id="IPR050268">
    <property type="entry name" value="NADH-dep_flavin_reductase"/>
</dbReference>
<accession>M0QFV9</accession>
<protein>
    <submittedName>
        <fullName evidence="4">Putative oxidoreductase</fullName>
    </submittedName>
</protein>
<evidence type="ECO:0000256" key="2">
    <source>
        <dbReference type="ARBA" id="ARBA00023002"/>
    </source>
</evidence>
<keyword evidence="5" id="KW-1185">Reference proteome</keyword>
<dbReference type="SUPFAM" id="SSF50475">
    <property type="entry name" value="FMN-binding split barrel"/>
    <property type="match status" value="1"/>
</dbReference>
<dbReference type="EMBL" id="BANX01000006">
    <property type="protein sequence ID" value="GAC67196.1"/>
    <property type="molecule type" value="Genomic_DNA"/>
</dbReference>
<dbReference type="Gene3D" id="2.30.110.10">
    <property type="entry name" value="Electron Transport, Fmn-binding Protein, Chain A"/>
    <property type="match status" value="1"/>
</dbReference>
<dbReference type="PANTHER" id="PTHR30466">
    <property type="entry name" value="FLAVIN REDUCTASE"/>
    <property type="match status" value="1"/>
</dbReference>
<dbReference type="RefSeq" id="WP_007618127.1">
    <property type="nucleotide sequence ID" value="NZ_BANX01000006.1"/>
</dbReference>
<gene>
    <name evidence="4" type="ORF">GS4_06_00420</name>
</gene>
<feature type="domain" description="Flavin reductase like" evidence="3">
    <location>
        <begin position="29"/>
        <end position="173"/>
    </location>
</feature>
<dbReference type="GO" id="GO:0042602">
    <property type="term" value="F:riboflavin reductase (NADPH) activity"/>
    <property type="evidence" value="ECO:0007669"/>
    <property type="project" value="TreeGrafter"/>
</dbReference>
<dbReference type="eggNOG" id="COG1853">
    <property type="taxonomic scope" value="Bacteria"/>
</dbReference>